<dbReference type="EMBL" id="JAAXOO010000004">
    <property type="protein sequence ID" value="NKY34707.1"/>
    <property type="molecule type" value="Genomic_DNA"/>
</dbReference>
<comment type="caution">
    <text evidence="4">The sequence shown here is derived from an EMBL/GenBank/DDBJ whole genome shotgun (WGS) entry which is preliminary data.</text>
</comment>
<gene>
    <name evidence="4" type="ORF">HGA13_16730</name>
</gene>
<evidence type="ECO:0000256" key="3">
    <source>
        <dbReference type="RuleBase" id="RU000363"/>
    </source>
</evidence>
<protein>
    <submittedName>
        <fullName evidence="4">SDR family NAD(P)-dependent oxidoreductase</fullName>
    </submittedName>
</protein>
<dbReference type="InterPro" id="IPR002347">
    <property type="entry name" value="SDR_fam"/>
</dbReference>
<dbReference type="GO" id="GO:0016020">
    <property type="term" value="C:membrane"/>
    <property type="evidence" value="ECO:0007669"/>
    <property type="project" value="TreeGrafter"/>
</dbReference>
<dbReference type="PANTHER" id="PTHR44196:SF1">
    <property type="entry name" value="DEHYDROGENASE_REDUCTASE SDR FAMILY MEMBER 7B"/>
    <property type="match status" value="1"/>
</dbReference>
<keyword evidence="5" id="KW-1185">Reference proteome</keyword>
<evidence type="ECO:0000256" key="2">
    <source>
        <dbReference type="ARBA" id="ARBA00023002"/>
    </source>
</evidence>
<organism evidence="4 5">
    <name type="scientific">Nocardia speluncae</name>
    <dbReference type="NCBI Taxonomy" id="419477"/>
    <lineage>
        <taxon>Bacteria</taxon>
        <taxon>Bacillati</taxon>
        <taxon>Actinomycetota</taxon>
        <taxon>Actinomycetes</taxon>
        <taxon>Mycobacteriales</taxon>
        <taxon>Nocardiaceae</taxon>
        <taxon>Nocardia</taxon>
    </lineage>
</organism>
<dbReference type="Gene3D" id="3.40.50.720">
    <property type="entry name" value="NAD(P)-binding Rossmann-like Domain"/>
    <property type="match status" value="1"/>
</dbReference>
<dbReference type="AlphaFoldDB" id="A0A846XGW2"/>
<dbReference type="PRINTS" id="PR00080">
    <property type="entry name" value="SDRFAMILY"/>
</dbReference>
<evidence type="ECO:0000313" key="4">
    <source>
        <dbReference type="EMBL" id="NKY34707.1"/>
    </source>
</evidence>
<dbReference type="PANTHER" id="PTHR44196">
    <property type="entry name" value="DEHYDROGENASE/REDUCTASE SDR FAMILY MEMBER 7B"/>
    <property type="match status" value="1"/>
</dbReference>
<comment type="similarity">
    <text evidence="1 3">Belongs to the short-chain dehydrogenases/reductases (SDR) family.</text>
</comment>
<dbReference type="GO" id="GO:0016491">
    <property type="term" value="F:oxidoreductase activity"/>
    <property type="evidence" value="ECO:0007669"/>
    <property type="project" value="UniProtKB-KW"/>
</dbReference>
<dbReference type="Proteomes" id="UP000565715">
    <property type="component" value="Unassembled WGS sequence"/>
</dbReference>
<evidence type="ECO:0000313" key="5">
    <source>
        <dbReference type="Proteomes" id="UP000565715"/>
    </source>
</evidence>
<proteinExistence type="inferred from homology"/>
<keyword evidence="2" id="KW-0560">Oxidoreductase</keyword>
<accession>A0A846XGW2</accession>
<dbReference type="SUPFAM" id="SSF51735">
    <property type="entry name" value="NAD(P)-binding Rossmann-fold domains"/>
    <property type="match status" value="1"/>
</dbReference>
<dbReference type="Pfam" id="PF00106">
    <property type="entry name" value="adh_short"/>
    <property type="match status" value="1"/>
</dbReference>
<evidence type="ECO:0000256" key="1">
    <source>
        <dbReference type="ARBA" id="ARBA00006484"/>
    </source>
</evidence>
<dbReference type="PRINTS" id="PR00081">
    <property type="entry name" value="GDHRDH"/>
</dbReference>
<dbReference type="InterPro" id="IPR036291">
    <property type="entry name" value="NAD(P)-bd_dom_sf"/>
</dbReference>
<dbReference type="RefSeq" id="WP_068046337.1">
    <property type="nucleotide sequence ID" value="NZ_JAAXOO010000004.1"/>
</dbReference>
<sequence>MAENIVVVTGATRGIGRATATAFARKGYRVVVTGRRAEAVDSVVRDLRAEGLVAEGELLDVCSIESARCLAESLGERHDHIDVLVNNAGILPEATASGTVNFAHPGAFTETLMTNTFGPANVIEALLPLVRRAPAGHIVNVSTEMGSLAQQRNPDSAYYSMVIPGYQASKAALNSLTVGLAKLLADTPVRVTSVCPGFVVTELAPAAADAPTTPDDAARIILSAAESADPCHNGAFVGGGGPIPW</sequence>
<name>A0A846XGW2_9NOCA</name>
<reference evidence="4 5" key="1">
    <citation type="submission" date="2020-04" db="EMBL/GenBank/DDBJ databases">
        <title>MicrobeNet Type strains.</title>
        <authorList>
            <person name="Nicholson A.C."/>
        </authorList>
    </citation>
    <scope>NUCLEOTIDE SEQUENCE [LARGE SCALE GENOMIC DNA]</scope>
    <source>
        <strain evidence="4 5">DSM 45078</strain>
    </source>
</reference>